<keyword evidence="2" id="KW-1185">Reference proteome</keyword>
<proteinExistence type="predicted"/>
<name>A0ABQ9DNZ1_9PASS</name>
<dbReference type="Proteomes" id="UP001145742">
    <property type="component" value="Unassembled WGS sequence"/>
</dbReference>
<gene>
    <name evidence="1" type="ORF">WISP_28382</name>
</gene>
<reference evidence="1" key="1">
    <citation type="submission" date="2019-10" db="EMBL/GenBank/DDBJ databases">
        <authorList>
            <person name="Soares A.E.R."/>
            <person name="Aleixo A."/>
            <person name="Schneider P."/>
            <person name="Miyaki C.Y."/>
            <person name="Schneider M.P."/>
            <person name="Mello C."/>
            <person name="Vasconcelos A.T.R."/>
        </authorList>
    </citation>
    <scope>NUCLEOTIDE SEQUENCE</scope>
    <source>
        <tissue evidence="1">Muscle</tissue>
    </source>
</reference>
<sequence length="424" mass="46639">MPDHSLCKEFLSNVQTKPPLAELEPVSSCSTAGCLREETNPHPATTSFQVVVESDDISPEPPLLQAKQPQVPQPFLIGLAKASQRHMLPEKALESGGFACVEGKCQRGMLKCQSAEDSFKLSLCGEGNINSSYTYHFDVNARNKCPEPGQGLQVCWRKPGEQHKGIPSSPVGLMTFQGSGGHTYIQCLVPIYIKARHNHSHQKCSFQVLEGHNYIILKLLCSRLHNPNSLSLSSQQSCFIPVIILASSLNSPAAHVLPVLASRAGGRSAGKLKRLPKNWQNRRETQVLAAQEHRGWRRRGRGRPAGSHLVDDVICLVHEEKAVGQSPIITSKIKQFQYSHLCVHDPPFIKPGIFSIAKGIEGVANLKLSILVILVYAPTAVEGFHLNSFPANIIDKLKIMSLSRQGVRTSLTVEAFLNDMEEYK</sequence>
<evidence type="ECO:0000313" key="1">
    <source>
        <dbReference type="EMBL" id="KAJ7424515.1"/>
    </source>
</evidence>
<comment type="caution">
    <text evidence="1">The sequence shown here is derived from an EMBL/GenBank/DDBJ whole genome shotgun (WGS) entry which is preliminary data.</text>
</comment>
<evidence type="ECO:0000313" key="2">
    <source>
        <dbReference type="Proteomes" id="UP001145742"/>
    </source>
</evidence>
<dbReference type="EMBL" id="WHWB01032662">
    <property type="protein sequence ID" value="KAJ7424515.1"/>
    <property type="molecule type" value="Genomic_DNA"/>
</dbReference>
<protein>
    <submittedName>
        <fullName evidence="1">Uncharacterized protein</fullName>
    </submittedName>
</protein>
<accession>A0ABQ9DNZ1</accession>
<organism evidence="1 2">
    <name type="scientific">Willisornis vidua</name>
    <name type="common">Xingu scale-backed antbird</name>
    <dbReference type="NCBI Taxonomy" id="1566151"/>
    <lineage>
        <taxon>Eukaryota</taxon>
        <taxon>Metazoa</taxon>
        <taxon>Chordata</taxon>
        <taxon>Craniata</taxon>
        <taxon>Vertebrata</taxon>
        <taxon>Euteleostomi</taxon>
        <taxon>Archelosauria</taxon>
        <taxon>Archosauria</taxon>
        <taxon>Dinosauria</taxon>
        <taxon>Saurischia</taxon>
        <taxon>Theropoda</taxon>
        <taxon>Coelurosauria</taxon>
        <taxon>Aves</taxon>
        <taxon>Neognathae</taxon>
        <taxon>Neoaves</taxon>
        <taxon>Telluraves</taxon>
        <taxon>Australaves</taxon>
        <taxon>Passeriformes</taxon>
        <taxon>Thamnophilidae</taxon>
        <taxon>Willisornis</taxon>
    </lineage>
</organism>